<name>A0A8J6AU44_9EUKA</name>
<comment type="caution">
    <text evidence="1">The sequence shown here is derived from an EMBL/GenBank/DDBJ whole genome shotgun (WGS) entry which is preliminary data.</text>
</comment>
<dbReference type="AlphaFoldDB" id="A0A8J6AU44"/>
<protein>
    <submittedName>
        <fullName evidence="1">Uncharacterized protein</fullName>
    </submittedName>
</protein>
<evidence type="ECO:0000313" key="2">
    <source>
        <dbReference type="Proteomes" id="UP000717585"/>
    </source>
</evidence>
<proteinExistence type="predicted"/>
<organism evidence="1 2">
    <name type="scientific">Carpediemonas membranifera</name>
    <dbReference type="NCBI Taxonomy" id="201153"/>
    <lineage>
        <taxon>Eukaryota</taxon>
        <taxon>Metamonada</taxon>
        <taxon>Carpediemonas-like organisms</taxon>
        <taxon>Carpediemonas</taxon>
    </lineage>
</organism>
<accession>A0A8J6AU44</accession>
<keyword evidence="2" id="KW-1185">Reference proteome</keyword>
<evidence type="ECO:0000313" key="1">
    <source>
        <dbReference type="EMBL" id="KAG9391605.1"/>
    </source>
</evidence>
<dbReference type="Proteomes" id="UP000717585">
    <property type="component" value="Unassembled WGS sequence"/>
</dbReference>
<reference evidence="1" key="1">
    <citation type="submission" date="2021-05" db="EMBL/GenBank/DDBJ databases">
        <title>A free-living protist that lacks canonical eukaryotic 1 DNA replication and segregation systems.</title>
        <authorList>
            <person name="Salas-Leiva D.E."/>
            <person name="Tromer E.C."/>
            <person name="Curtis B.A."/>
            <person name="Jerlstrom-Hultqvist J."/>
            <person name="Kolisko M."/>
            <person name="Yi Z."/>
            <person name="Salas-Leiva J.S."/>
            <person name="Gallot-Lavallee L."/>
            <person name="Kops G.J.P.L."/>
            <person name="Archibald J.M."/>
            <person name="Simpson A.G.B."/>
            <person name="Roger A.J."/>
        </authorList>
    </citation>
    <scope>NUCLEOTIDE SEQUENCE</scope>
    <source>
        <strain evidence="1">BICM</strain>
    </source>
</reference>
<gene>
    <name evidence="1" type="ORF">J8273_6370</name>
</gene>
<sequence length="75" mass="8337">MASHGNSIKMSEEEKTQQTAAQTLRVIDVVGWTVQSTDNQQTRALTETDQSTHAWSVVDEQSAALGWLSRLSDKF</sequence>
<dbReference type="EMBL" id="JAHDYR010000053">
    <property type="protein sequence ID" value="KAG9391605.1"/>
    <property type="molecule type" value="Genomic_DNA"/>
</dbReference>